<dbReference type="OrthoDB" id="8558006at2"/>
<feature type="transmembrane region" description="Helical" evidence="4">
    <location>
        <begin position="302"/>
        <end position="326"/>
    </location>
</feature>
<dbReference type="GO" id="GO:0022857">
    <property type="term" value="F:transmembrane transporter activity"/>
    <property type="evidence" value="ECO:0007669"/>
    <property type="project" value="InterPro"/>
</dbReference>
<protein>
    <submittedName>
        <fullName evidence="6">Multidrug efflux system protein MdtL</fullName>
    </submittedName>
</protein>
<gene>
    <name evidence="6" type="ORF">SPHI_05710</name>
</gene>
<feature type="transmembrane region" description="Helical" evidence="4">
    <location>
        <begin position="76"/>
        <end position="94"/>
    </location>
</feature>
<dbReference type="PROSITE" id="PS50850">
    <property type="entry name" value="MFS"/>
    <property type="match status" value="1"/>
</dbReference>
<dbReference type="Pfam" id="PF07690">
    <property type="entry name" value="MFS_1"/>
    <property type="match status" value="1"/>
</dbReference>
<dbReference type="AlphaFoldDB" id="A0A1V2EYA3"/>
<feature type="transmembrane region" description="Helical" evidence="4">
    <location>
        <begin position="211"/>
        <end position="231"/>
    </location>
</feature>
<evidence type="ECO:0000313" key="6">
    <source>
        <dbReference type="EMBL" id="ONF97134.1"/>
    </source>
</evidence>
<evidence type="ECO:0000313" key="7">
    <source>
        <dbReference type="Proteomes" id="UP000188729"/>
    </source>
</evidence>
<evidence type="ECO:0000256" key="2">
    <source>
        <dbReference type="ARBA" id="ARBA00022989"/>
    </source>
</evidence>
<organism evidence="6 7">
    <name type="scientific">Sphingomonas jeddahensis</name>
    <dbReference type="NCBI Taxonomy" id="1915074"/>
    <lineage>
        <taxon>Bacteria</taxon>
        <taxon>Pseudomonadati</taxon>
        <taxon>Pseudomonadota</taxon>
        <taxon>Alphaproteobacteria</taxon>
        <taxon>Sphingomonadales</taxon>
        <taxon>Sphingomonadaceae</taxon>
        <taxon>Sphingomonas</taxon>
    </lineage>
</organism>
<reference evidence="6 7" key="1">
    <citation type="submission" date="2016-11" db="EMBL/GenBank/DDBJ databases">
        <title>Genome sequence of Sphingomonas jeddahensis G39.</title>
        <authorList>
            <person name="Poehlein A."/>
            <person name="Wuebbeler J.H."/>
            <person name="Steinbuechel A."/>
            <person name="Daniel R."/>
        </authorList>
    </citation>
    <scope>NUCLEOTIDE SEQUENCE [LARGE SCALE GENOMIC DNA]</scope>
    <source>
        <strain evidence="6 7">G39</strain>
    </source>
</reference>
<keyword evidence="7" id="KW-1185">Reference proteome</keyword>
<feature type="transmembrane region" description="Helical" evidence="4">
    <location>
        <begin position="251"/>
        <end position="270"/>
    </location>
</feature>
<comment type="caution">
    <text evidence="6">The sequence shown here is derived from an EMBL/GenBank/DDBJ whole genome shotgun (WGS) entry which is preliminary data.</text>
</comment>
<feature type="transmembrane region" description="Helical" evidence="4">
    <location>
        <begin position="168"/>
        <end position="190"/>
    </location>
</feature>
<dbReference type="InterPro" id="IPR036259">
    <property type="entry name" value="MFS_trans_sf"/>
</dbReference>
<feature type="transmembrane region" description="Helical" evidence="4">
    <location>
        <begin position="362"/>
        <end position="385"/>
    </location>
</feature>
<keyword evidence="1 4" id="KW-0812">Transmembrane</keyword>
<feature type="transmembrane region" description="Helical" evidence="4">
    <location>
        <begin position="277"/>
        <end position="296"/>
    </location>
</feature>
<evidence type="ECO:0000256" key="3">
    <source>
        <dbReference type="ARBA" id="ARBA00023136"/>
    </source>
</evidence>
<dbReference type="EMBL" id="MPSB01000002">
    <property type="protein sequence ID" value="ONF97134.1"/>
    <property type="molecule type" value="Genomic_DNA"/>
</dbReference>
<dbReference type="Proteomes" id="UP000188729">
    <property type="component" value="Unassembled WGS sequence"/>
</dbReference>
<evidence type="ECO:0000256" key="1">
    <source>
        <dbReference type="ARBA" id="ARBA00022692"/>
    </source>
</evidence>
<evidence type="ECO:0000259" key="5">
    <source>
        <dbReference type="PROSITE" id="PS50850"/>
    </source>
</evidence>
<evidence type="ECO:0000256" key="4">
    <source>
        <dbReference type="SAM" id="Phobius"/>
    </source>
</evidence>
<feature type="transmembrane region" description="Helical" evidence="4">
    <location>
        <begin position="100"/>
        <end position="124"/>
    </location>
</feature>
<dbReference type="PANTHER" id="PTHR23534:SF1">
    <property type="entry name" value="MAJOR FACILITATOR SUPERFAMILY PROTEIN"/>
    <property type="match status" value="1"/>
</dbReference>
<feature type="transmembrane region" description="Helical" evidence="4">
    <location>
        <begin position="338"/>
        <end position="356"/>
    </location>
</feature>
<proteinExistence type="predicted"/>
<keyword evidence="2 4" id="KW-1133">Transmembrane helix</keyword>
<dbReference type="STRING" id="1915074.SPHI_05710"/>
<feature type="transmembrane region" description="Helical" evidence="4">
    <location>
        <begin position="136"/>
        <end position="156"/>
    </location>
</feature>
<dbReference type="SUPFAM" id="SSF103473">
    <property type="entry name" value="MFS general substrate transporter"/>
    <property type="match status" value="1"/>
</dbReference>
<name>A0A1V2EYA3_9SPHN</name>
<dbReference type="InterPro" id="IPR011701">
    <property type="entry name" value="MFS"/>
</dbReference>
<accession>A0A1V2EYA3</accession>
<feature type="transmembrane region" description="Helical" evidence="4">
    <location>
        <begin position="46"/>
        <end position="69"/>
    </location>
</feature>
<dbReference type="InterPro" id="IPR020846">
    <property type="entry name" value="MFS_dom"/>
</dbReference>
<dbReference type="PANTHER" id="PTHR23534">
    <property type="entry name" value="MFS PERMEASE"/>
    <property type="match status" value="1"/>
</dbReference>
<feature type="domain" description="Major facilitator superfamily (MFS) profile" evidence="5">
    <location>
        <begin position="10"/>
        <end position="389"/>
    </location>
</feature>
<keyword evidence="3 4" id="KW-0472">Membrane</keyword>
<sequence>MSIFGSGRATVWQLSAAQALAGSHATVVFATGAVVGRDLAPEAALATLPISLFVVGMAASTLPAGMIATRYGRSRVFLIGNILGVLSGLFAALALSIQSFLTFCLSTILAGAYAAVVLTFRFAAAECVPPVAKARALSTVLAGGVLAGIVGGQLVSLTMDWIPGRDFLGTYLASSVVALLAGLLLSRVTLDRPIAGPATSGRPFREIARQPLFLTAVISGLVTYLLMNFLMTSAPLAMRMHGLAQHHANTAVQWHVVAMYAPSFIVGRLITRFGATIVTAAGLIIIAIAAAIGLVGMTSAHFLATMIVLGVGWNFGFAGASAMVLETHRPEERARVQSANDFIVFGAVAVGSFLSGGVLVRFGWEVVCASAFPLVLAAVIVLIAFRQRRTAAPPLASV</sequence>
<dbReference type="Gene3D" id="1.20.1250.20">
    <property type="entry name" value="MFS general substrate transporter like domains"/>
    <property type="match status" value="1"/>
</dbReference>